<organism evidence="2 3">
    <name type="scientific">Saponaria officinalis</name>
    <name type="common">Common soapwort</name>
    <name type="synonym">Lychnis saponaria</name>
    <dbReference type="NCBI Taxonomy" id="3572"/>
    <lineage>
        <taxon>Eukaryota</taxon>
        <taxon>Viridiplantae</taxon>
        <taxon>Streptophyta</taxon>
        <taxon>Embryophyta</taxon>
        <taxon>Tracheophyta</taxon>
        <taxon>Spermatophyta</taxon>
        <taxon>Magnoliopsida</taxon>
        <taxon>eudicotyledons</taxon>
        <taxon>Gunneridae</taxon>
        <taxon>Pentapetalae</taxon>
        <taxon>Caryophyllales</taxon>
        <taxon>Caryophyllaceae</taxon>
        <taxon>Caryophylleae</taxon>
        <taxon>Saponaria</taxon>
    </lineage>
</organism>
<keyword evidence="3" id="KW-1185">Reference proteome</keyword>
<reference evidence="2" key="1">
    <citation type="submission" date="2024-03" db="EMBL/GenBank/DDBJ databases">
        <title>WGS assembly of Saponaria officinalis var. Norfolk2.</title>
        <authorList>
            <person name="Jenkins J."/>
            <person name="Shu S."/>
            <person name="Grimwood J."/>
            <person name="Barry K."/>
            <person name="Goodstein D."/>
            <person name="Schmutz J."/>
            <person name="Leebens-Mack J."/>
            <person name="Osbourn A."/>
        </authorList>
    </citation>
    <scope>NUCLEOTIDE SEQUENCE [LARGE SCALE GENOMIC DNA]</scope>
    <source>
        <strain evidence="2">JIC</strain>
    </source>
</reference>
<evidence type="ECO:0000313" key="3">
    <source>
        <dbReference type="Proteomes" id="UP001443914"/>
    </source>
</evidence>
<dbReference type="AlphaFoldDB" id="A0AAW1MR61"/>
<dbReference type="Proteomes" id="UP001443914">
    <property type="component" value="Unassembled WGS sequence"/>
</dbReference>
<name>A0AAW1MR61_SAPOF</name>
<protein>
    <recommendedName>
        <fullName evidence="1">Retrovirus-related Pol polyprotein from transposon TNT 1-94-like beta-barrel domain-containing protein</fullName>
    </recommendedName>
</protein>
<feature type="domain" description="Retrovirus-related Pol polyprotein from transposon TNT 1-94-like beta-barrel" evidence="1">
    <location>
        <begin position="18"/>
        <end position="96"/>
    </location>
</feature>
<dbReference type="InterPro" id="IPR054722">
    <property type="entry name" value="PolX-like_BBD"/>
</dbReference>
<evidence type="ECO:0000259" key="1">
    <source>
        <dbReference type="Pfam" id="PF22936"/>
    </source>
</evidence>
<dbReference type="Pfam" id="PF22936">
    <property type="entry name" value="Pol_BBD"/>
    <property type="match status" value="1"/>
</dbReference>
<gene>
    <name evidence="2" type="ORF">RND81_02G083800</name>
</gene>
<accession>A0AAW1MR61</accession>
<dbReference type="EMBL" id="JBDFQZ010000002">
    <property type="protein sequence ID" value="KAK9748830.1"/>
    <property type="molecule type" value="Genomic_DNA"/>
</dbReference>
<comment type="caution">
    <text evidence="2">The sequence shown here is derived from an EMBL/GenBank/DDBJ whole genome shotgun (WGS) entry which is preliminary data.</text>
</comment>
<proteinExistence type="predicted"/>
<evidence type="ECO:0000313" key="2">
    <source>
        <dbReference type="EMBL" id="KAK9748830.1"/>
    </source>
</evidence>
<sequence>MLLMAYADKDRGNCNNLWFLNSGCSNHMCGDYSLFCDFDKNFKQTVRLGNNMKMSVVGKGNIKLLLKDTTYVVREVFYVPELKNHLLSIGQLQEKGLDVLFKSNQCQIYHPTKGLIIQAYMTANRMFVVKSETQSTEVQLKSDICLRTTTKDGDVTELWHKRYGHL</sequence>